<dbReference type="PROSITE" id="PS50127">
    <property type="entry name" value="UBC_2"/>
    <property type="match status" value="1"/>
</dbReference>
<dbReference type="PANTHER" id="PTHR46116">
    <property type="entry name" value="(E3-INDEPENDENT) E2 UBIQUITIN-CONJUGATING ENZYME"/>
    <property type="match status" value="1"/>
</dbReference>
<evidence type="ECO:0000313" key="5">
    <source>
        <dbReference type="EMBL" id="CAE4591636.1"/>
    </source>
</evidence>
<dbReference type="Pfam" id="PF00179">
    <property type="entry name" value="UQ_con"/>
    <property type="match status" value="1"/>
</dbReference>
<dbReference type="EMBL" id="HBNS01008365">
    <property type="protein sequence ID" value="CAE4591636.1"/>
    <property type="molecule type" value="Transcribed_RNA"/>
</dbReference>
<name>A0A7S4VDL5_9STRA</name>
<keyword evidence="2" id="KW-0833">Ubl conjugation pathway</keyword>
<sequence length="419" mass="46826">MFLSLITTGQIKPCATTGSPKVSATSVETQMKPNKDNRKTDAISTSTLKAGVGYETGNRRSTSDLVNKMEAAEKKQQALDETCCSLLKELSTFLKNFTGDEGIVLLSLKMSRGLNRMLFSILKNVSFLDLDSRSDVYLSTLEFIDTIGSLKFLSSFLLHDLLEGDGTGHTEGENSCETMLTTLCRQADKLRKSQEKILNDACVSETSKRKAISDEENVARGIVIVCDKMKKTLDNMAIAIQLGRQLGLISEKVDKAFVMTEIMPPNTKTDSEGIPLVEKEEYCKALGESRLEFVQMLELIDKKEITYHYHGLVDKEAKTACVHQKRMLRIHTEVTGLQQDLPVEWESSIFVRVDEDRPDVMKACIIAPEGTPYANGVFEFDIKLPDKYPDEPPSVQFMTTNQNKTRFNPNLYSNGKGKN</sequence>
<gene>
    <name evidence="5" type="ORF">DBRI00130_LOCUS6789</name>
</gene>
<evidence type="ECO:0000256" key="1">
    <source>
        <dbReference type="ARBA" id="ARBA00022679"/>
    </source>
</evidence>
<dbReference type="PANTHER" id="PTHR46116:SF15">
    <property type="entry name" value="(E3-INDEPENDENT) E2 UBIQUITIN-CONJUGATING ENZYME"/>
    <property type="match status" value="1"/>
</dbReference>
<evidence type="ECO:0000259" key="4">
    <source>
        <dbReference type="PROSITE" id="PS50127"/>
    </source>
</evidence>
<feature type="region of interest" description="Disordered" evidence="3">
    <location>
        <begin position="16"/>
        <end position="40"/>
    </location>
</feature>
<evidence type="ECO:0000256" key="2">
    <source>
        <dbReference type="ARBA" id="ARBA00022786"/>
    </source>
</evidence>
<dbReference type="Gene3D" id="3.10.110.10">
    <property type="entry name" value="Ubiquitin Conjugating Enzyme"/>
    <property type="match status" value="1"/>
</dbReference>
<feature type="compositionally biased region" description="Polar residues" evidence="3">
    <location>
        <begin position="16"/>
        <end position="32"/>
    </location>
</feature>
<dbReference type="GO" id="GO:0061631">
    <property type="term" value="F:ubiquitin conjugating enzyme activity"/>
    <property type="evidence" value="ECO:0007669"/>
    <property type="project" value="TreeGrafter"/>
</dbReference>
<accession>A0A7S4VDL5</accession>
<feature type="domain" description="UBC core" evidence="4">
    <location>
        <begin position="325"/>
        <end position="419"/>
    </location>
</feature>
<organism evidence="5">
    <name type="scientific">Ditylum brightwellii</name>
    <dbReference type="NCBI Taxonomy" id="49249"/>
    <lineage>
        <taxon>Eukaryota</taxon>
        <taxon>Sar</taxon>
        <taxon>Stramenopiles</taxon>
        <taxon>Ochrophyta</taxon>
        <taxon>Bacillariophyta</taxon>
        <taxon>Mediophyceae</taxon>
        <taxon>Lithodesmiophycidae</taxon>
        <taxon>Lithodesmiales</taxon>
        <taxon>Lithodesmiaceae</taxon>
        <taxon>Ditylum</taxon>
    </lineage>
</organism>
<dbReference type="SUPFAM" id="SSF54495">
    <property type="entry name" value="UBC-like"/>
    <property type="match status" value="1"/>
</dbReference>
<evidence type="ECO:0000256" key="3">
    <source>
        <dbReference type="SAM" id="MobiDB-lite"/>
    </source>
</evidence>
<reference evidence="5" key="1">
    <citation type="submission" date="2021-01" db="EMBL/GenBank/DDBJ databases">
        <authorList>
            <person name="Corre E."/>
            <person name="Pelletier E."/>
            <person name="Niang G."/>
            <person name="Scheremetjew M."/>
            <person name="Finn R."/>
            <person name="Kale V."/>
            <person name="Holt S."/>
            <person name="Cochrane G."/>
            <person name="Meng A."/>
            <person name="Brown T."/>
            <person name="Cohen L."/>
        </authorList>
    </citation>
    <scope>NUCLEOTIDE SEQUENCE</scope>
    <source>
        <strain evidence="5">GSO104</strain>
    </source>
</reference>
<protein>
    <recommendedName>
        <fullName evidence="4">UBC core domain-containing protein</fullName>
    </recommendedName>
</protein>
<dbReference type="InterPro" id="IPR016135">
    <property type="entry name" value="UBQ-conjugating_enzyme/RWD"/>
</dbReference>
<dbReference type="InterPro" id="IPR000608">
    <property type="entry name" value="UBC"/>
</dbReference>
<dbReference type="AlphaFoldDB" id="A0A7S4VDL5"/>
<keyword evidence="1" id="KW-0808">Transferase</keyword>
<proteinExistence type="predicted"/>